<comment type="similarity">
    <text evidence="2">Belongs to the CorA metal ion transporter (MIT) (TC 1.A.35) family.</text>
</comment>
<feature type="region of interest" description="Disordered" evidence="6">
    <location>
        <begin position="213"/>
        <end position="260"/>
    </location>
</feature>
<dbReference type="InterPro" id="IPR002523">
    <property type="entry name" value="MgTranspt_CorA/ZnTranspt_ZntB"/>
</dbReference>
<dbReference type="EMBL" id="SWFS01000324">
    <property type="protein sequence ID" value="KAA8910072.1"/>
    <property type="molecule type" value="Genomic_DNA"/>
</dbReference>
<dbReference type="InterPro" id="IPR045861">
    <property type="entry name" value="CorA_cytoplasmic_dom"/>
</dbReference>
<organism evidence="8 9">
    <name type="scientific">Trichomonascus ciferrii</name>
    <dbReference type="NCBI Taxonomy" id="44093"/>
    <lineage>
        <taxon>Eukaryota</taxon>
        <taxon>Fungi</taxon>
        <taxon>Dikarya</taxon>
        <taxon>Ascomycota</taxon>
        <taxon>Saccharomycotina</taxon>
        <taxon>Dipodascomycetes</taxon>
        <taxon>Dipodascales</taxon>
        <taxon>Trichomonascaceae</taxon>
        <taxon>Trichomonascus</taxon>
        <taxon>Trichomonascus ciferrii complex</taxon>
    </lineage>
</organism>
<comment type="subcellular location">
    <subcellularLocation>
        <location evidence="1">Membrane</location>
        <topology evidence="1">Multi-pass membrane protein</topology>
    </subcellularLocation>
</comment>
<evidence type="ECO:0000313" key="9">
    <source>
        <dbReference type="Proteomes" id="UP000761534"/>
    </source>
</evidence>
<feature type="compositionally biased region" description="Basic and acidic residues" evidence="6">
    <location>
        <begin position="80"/>
        <end position="97"/>
    </location>
</feature>
<evidence type="ECO:0000256" key="7">
    <source>
        <dbReference type="SAM" id="Phobius"/>
    </source>
</evidence>
<keyword evidence="9" id="KW-1185">Reference proteome</keyword>
<dbReference type="InterPro" id="IPR044089">
    <property type="entry name" value="Alr1-like"/>
</dbReference>
<accession>A0A642V7Q2</accession>
<feature type="region of interest" description="Disordered" evidence="6">
    <location>
        <begin position="395"/>
        <end position="512"/>
    </location>
</feature>
<evidence type="ECO:0000256" key="1">
    <source>
        <dbReference type="ARBA" id="ARBA00004141"/>
    </source>
</evidence>
<evidence type="ECO:0000256" key="2">
    <source>
        <dbReference type="ARBA" id="ARBA00009765"/>
    </source>
</evidence>
<dbReference type="InterPro" id="IPR045863">
    <property type="entry name" value="CorA_TM1_TM2"/>
</dbReference>
<keyword evidence="5 7" id="KW-0472">Membrane</keyword>
<dbReference type="SUPFAM" id="SSF143865">
    <property type="entry name" value="CorA soluble domain-like"/>
    <property type="match status" value="1"/>
</dbReference>
<comment type="caution">
    <text evidence="8">The sequence shown here is derived from an EMBL/GenBank/DDBJ whole genome shotgun (WGS) entry which is preliminary data.</text>
</comment>
<feature type="compositionally biased region" description="Polar residues" evidence="6">
    <location>
        <begin position="485"/>
        <end position="506"/>
    </location>
</feature>
<keyword evidence="3 7" id="KW-0812">Transmembrane</keyword>
<keyword evidence="4 7" id="KW-1133">Transmembrane helix</keyword>
<feature type="compositionally biased region" description="Polar residues" evidence="6">
    <location>
        <begin position="462"/>
        <end position="472"/>
    </location>
</feature>
<feature type="transmembrane region" description="Helical" evidence="7">
    <location>
        <begin position="863"/>
        <end position="886"/>
    </location>
</feature>
<feature type="compositionally biased region" description="Polar residues" evidence="6">
    <location>
        <begin position="98"/>
        <end position="111"/>
    </location>
</feature>
<dbReference type="GO" id="GO:0010961">
    <property type="term" value="P:intracellular magnesium ion homeostasis"/>
    <property type="evidence" value="ECO:0007669"/>
    <property type="project" value="TreeGrafter"/>
</dbReference>
<feature type="region of interest" description="Disordered" evidence="6">
    <location>
        <begin position="1"/>
        <end position="139"/>
    </location>
</feature>
<dbReference type="Proteomes" id="UP000761534">
    <property type="component" value="Unassembled WGS sequence"/>
</dbReference>
<sequence length="926" mass="103946">MSAPDSDKKKARPRRATFSHVVPTEPHGQPDERRTSVQVTSPESSRARGRSYYQISADNGFSGDDYGRARTGSVSSVETADLHDHRPNVTPNKRDSGSSKQGTPANQQHQAGTGHEFSARRLLRAQNTNGRQQQHANSVAAPQMNTGISEPQNLEQPRHFSYTAPNMVERWVRRRSSLSNAPLLSSRHQQGRGQTDYDAITDGLNGGDSFAITVDDPQTQTDGVQDEDGFRRFSDMQFTDEDEIPRSNPSSRRSSDASSLHDVCFPMESPREVDSYTGETKVWPDLNILMEFAEEEMKQSSEEAIEVNEEEYAYPAQPQAHVENETDLEGRLRPHRIIPWAQRAAKKDTQLPDISNVKSPTQLRFTYFREDMDNTIHSPNISGLLQSGETFADLFPPRVSPAVPASQRTSNHNTNNQQHGGGGNHQTTYSEDFSGFEMNAPPIRGGTPVTGLPAEEHDPLSRAQTPAGSRTGSPKYKKKTSKQKLQPSRTQSSTNLPGQGTGTPSTAVGEPAPFWLNVVNPTEEEMKVLSRTFGIHPLTTEDIFLGESREKVELFRNYYFVCFSSIDMNWEKEKVRTKERERAKNLHKASNSKLKTTSTGYSEIPQDDNNMGGIFRRRKNSSNSVTKSSSSVREKRRRHVKARSSELKPLNMYILVFHEGVITFHFAPTAHPINVRRRARLLRDYITVSSDWISYALIDDVTDGFAPMIDAIEDEVNDIEDAILRMHSGVDSSDDSDNDDDGSDATLNSSNSSNSSTSTTRAWKEKGDMLRRIGECRKRVMSLLRLLVSKADVIKGFSKRCNEQWEVAPRSEIGMYLGDIQDHVVTMVQSLNHYEKLLARSHSNYLAQINIDMTRVNNDMNDVLGRITVLGTIVLPMNIVTGLWGMNVLVPGQDIPNLYWFWGITFSLILFAVIFFIIAQRVYKLV</sequence>
<dbReference type="SUPFAM" id="SSF144083">
    <property type="entry name" value="Magnesium transport protein CorA, transmembrane region"/>
    <property type="match status" value="1"/>
</dbReference>
<dbReference type="FunFam" id="1.20.58.340:FF:000008">
    <property type="entry name" value="CorA family metal ion transporter"/>
    <property type="match status" value="1"/>
</dbReference>
<evidence type="ECO:0000256" key="6">
    <source>
        <dbReference type="SAM" id="MobiDB-lite"/>
    </source>
</evidence>
<dbReference type="CDD" id="cd12829">
    <property type="entry name" value="Alr1p-like"/>
    <property type="match status" value="1"/>
</dbReference>
<reference evidence="8" key="1">
    <citation type="journal article" date="2019" name="G3 (Bethesda)">
        <title>Genome Assemblies of Two Rare Opportunistic Yeast Pathogens: Diutina rugosa (syn. Candida rugosa) and Trichomonascus ciferrii (syn. Candida ciferrii).</title>
        <authorList>
            <person name="Mixao V."/>
            <person name="Saus E."/>
            <person name="Hansen A.P."/>
            <person name="Lass-Florl C."/>
            <person name="Gabaldon T."/>
        </authorList>
    </citation>
    <scope>NUCLEOTIDE SEQUENCE</scope>
    <source>
        <strain evidence="8">CBS 4856</strain>
    </source>
</reference>
<gene>
    <name evidence="8" type="ORF">TRICI_004259</name>
</gene>
<dbReference type="Gene3D" id="1.20.58.340">
    <property type="entry name" value="Magnesium transport protein CorA, transmembrane region"/>
    <property type="match status" value="2"/>
</dbReference>
<feature type="compositionally biased region" description="Polar residues" evidence="6">
    <location>
        <begin position="125"/>
        <end position="137"/>
    </location>
</feature>
<feature type="transmembrane region" description="Helical" evidence="7">
    <location>
        <begin position="898"/>
        <end position="919"/>
    </location>
</feature>
<dbReference type="Gene3D" id="3.30.460.20">
    <property type="entry name" value="CorA soluble domain-like"/>
    <property type="match status" value="1"/>
</dbReference>
<feature type="compositionally biased region" description="Low complexity" evidence="6">
    <location>
        <begin position="246"/>
        <end position="258"/>
    </location>
</feature>
<dbReference type="VEuPathDB" id="FungiDB:TRICI_004259"/>
<feature type="compositionally biased region" description="Low complexity" evidence="6">
    <location>
        <begin position="748"/>
        <end position="760"/>
    </location>
</feature>
<feature type="compositionally biased region" description="Acidic residues" evidence="6">
    <location>
        <begin position="732"/>
        <end position="743"/>
    </location>
</feature>
<evidence type="ECO:0000256" key="3">
    <source>
        <dbReference type="ARBA" id="ARBA00022692"/>
    </source>
</evidence>
<feature type="compositionally biased region" description="Low complexity" evidence="6">
    <location>
        <begin position="621"/>
        <end position="631"/>
    </location>
</feature>
<feature type="compositionally biased region" description="Polar residues" evidence="6">
    <location>
        <begin position="588"/>
        <end position="601"/>
    </location>
</feature>
<protein>
    <submittedName>
        <fullName evidence="8">Uncharacterized protein</fullName>
    </submittedName>
</protein>
<feature type="region of interest" description="Disordered" evidence="6">
    <location>
        <begin position="581"/>
        <end position="643"/>
    </location>
</feature>
<dbReference type="FunFam" id="1.20.58.340:FF:000014">
    <property type="entry name" value="CorA family metal ion transporter"/>
    <property type="match status" value="1"/>
</dbReference>
<dbReference type="GO" id="GO:0000329">
    <property type="term" value="C:fungal-type vacuole membrane"/>
    <property type="evidence" value="ECO:0007669"/>
    <property type="project" value="TreeGrafter"/>
</dbReference>
<evidence type="ECO:0000256" key="4">
    <source>
        <dbReference type="ARBA" id="ARBA00022989"/>
    </source>
</evidence>
<dbReference type="PANTHER" id="PTHR21535">
    <property type="entry name" value="MAGNESIUM AND COBALT TRANSPORT PROTEIN/MITOCHONDRIAL IMPORT INNER MEMBRANE TRANSLOCASE SUBUNIT TIM8"/>
    <property type="match status" value="1"/>
</dbReference>
<evidence type="ECO:0000256" key="5">
    <source>
        <dbReference type="ARBA" id="ARBA00023136"/>
    </source>
</evidence>
<feature type="region of interest" description="Disordered" evidence="6">
    <location>
        <begin position="728"/>
        <end position="763"/>
    </location>
</feature>
<dbReference type="GO" id="GO:0015095">
    <property type="term" value="F:magnesium ion transmembrane transporter activity"/>
    <property type="evidence" value="ECO:0007669"/>
    <property type="project" value="InterPro"/>
</dbReference>
<dbReference type="OrthoDB" id="29879at2759"/>
<feature type="transmembrane region" description="Helical" evidence="7">
    <location>
        <begin position="650"/>
        <end position="670"/>
    </location>
</feature>
<proteinExistence type="inferred from homology"/>
<evidence type="ECO:0000313" key="8">
    <source>
        <dbReference type="EMBL" id="KAA8910072.1"/>
    </source>
</evidence>
<dbReference type="AlphaFoldDB" id="A0A642V7Q2"/>
<name>A0A642V7Q2_9ASCO</name>
<dbReference type="Pfam" id="PF01544">
    <property type="entry name" value="CorA"/>
    <property type="match status" value="1"/>
</dbReference>
<dbReference type="PANTHER" id="PTHR21535:SF51">
    <property type="entry name" value="MANGANESE RESISTANCE PROTEIN MNR2"/>
    <property type="match status" value="1"/>
</dbReference>